<gene>
    <name evidence="2" type="ORF">GCK72_004358</name>
</gene>
<dbReference type="Pfam" id="PF01030">
    <property type="entry name" value="Recep_L_domain"/>
    <property type="match status" value="2"/>
</dbReference>
<reference evidence="2 3" key="1">
    <citation type="submission" date="2019-12" db="EMBL/GenBank/DDBJ databases">
        <title>Chromosome-level assembly of the Caenorhabditis remanei genome.</title>
        <authorList>
            <person name="Teterina A.A."/>
            <person name="Willis J.H."/>
            <person name="Phillips P.C."/>
        </authorList>
    </citation>
    <scope>NUCLEOTIDE SEQUENCE [LARGE SCALE GENOMIC DNA]</scope>
    <source>
        <strain evidence="2 3">PX506</strain>
        <tissue evidence="2">Whole organism</tissue>
    </source>
</reference>
<comment type="caution">
    <text evidence="2">The sequence shown here is derived from an EMBL/GenBank/DDBJ whole genome shotgun (WGS) entry which is preliminary data.</text>
</comment>
<evidence type="ECO:0000259" key="1">
    <source>
        <dbReference type="Pfam" id="PF01030"/>
    </source>
</evidence>
<dbReference type="RefSeq" id="XP_053588824.1">
    <property type="nucleotide sequence ID" value="XM_053724630.1"/>
</dbReference>
<dbReference type="InterPro" id="IPR000494">
    <property type="entry name" value="Rcpt_L-dom"/>
</dbReference>
<name>A0A6A5H9B4_CAERE</name>
<dbReference type="CTD" id="9826906"/>
<dbReference type="AlphaFoldDB" id="A0A6A5H9B4"/>
<accession>A0A6A5H9B4</accession>
<feature type="domain" description="Receptor L-domain" evidence="1">
    <location>
        <begin position="176"/>
        <end position="273"/>
    </location>
</feature>
<dbReference type="InterPro" id="IPR036941">
    <property type="entry name" value="Rcpt_L-dom_sf"/>
</dbReference>
<dbReference type="InterPro" id="IPR053079">
    <property type="entry name" value="SPS2_domain"/>
</dbReference>
<organism evidence="2 3">
    <name type="scientific">Caenorhabditis remanei</name>
    <name type="common">Caenorhabditis vulgaris</name>
    <dbReference type="NCBI Taxonomy" id="31234"/>
    <lineage>
        <taxon>Eukaryota</taxon>
        <taxon>Metazoa</taxon>
        <taxon>Ecdysozoa</taxon>
        <taxon>Nematoda</taxon>
        <taxon>Chromadorea</taxon>
        <taxon>Rhabditida</taxon>
        <taxon>Rhabditina</taxon>
        <taxon>Rhabditomorpha</taxon>
        <taxon>Rhabditoidea</taxon>
        <taxon>Rhabditidae</taxon>
        <taxon>Peloderinae</taxon>
        <taxon>Caenorhabditis</taxon>
    </lineage>
</organism>
<evidence type="ECO:0000313" key="3">
    <source>
        <dbReference type="Proteomes" id="UP000483820"/>
    </source>
</evidence>
<proteinExistence type="predicted"/>
<evidence type="ECO:0000313" key="2">
    <source>
        <dbReference type="EMBL" id="KAF1764410.1"/>
    </source>
</evidence>
<dbReference type="EMBL" id="WUAV01000002">
    <property type="protein sequence ID" value="KAF1764410.1"/>
    <property type="molecule type" value="Genomic_DNA"/>
</dbReference>
<dbReference type="GeneID" id="9826906"/>
<dbReference type="SUPFAM" id="SSF52058">
    <property type="entry name" value="L domain-like"/>
    <property type="match status" value="2"/>
</dbReference>
<sequence length="297" mass="33360">MKGCSLMLATVEQFYSGVTRYLDIRSYGNLKEFGCRGDEITSSSLPFYQNCTVLFGGLKLFNLSDDFDPTQLSNVRKIIGPIDIQNTSLKDLSFLKDVDLVQISNVGLKGDGVTFNIQNNPYMTKLGMPNMVNFCLTIGEMNKLSDMKFVHIDATYCDETEKVFGGKLCRSDDLEKCTYFWGDVIIESEEFDYLQKNLTHIFGKLVIQNTKRKNLKIFPQLTHIISLDSTSPAIQIVGNQDLKNAMFPKLQRVAARSGVRVSIENNNPSLLNSSDALFPPPSARYINTVGEYIEPPI</sequence>
<dbReference type="KEGG" id="crq:GCK72_004358"/>
<dbReference type="PANTHER" id="PTHR21662">
    <property type="entry name" value="RECEPTOR PROTEIN-TYROSINE KINASE"/>
    <property type="match status" value="1"/>
</dbReference>
<feature type="domain" description="Receptor L-domain" evidence="1">
    <location>
        <begin position="50"/>
        <end position="133"/>
    </location>
</feature>
<dbReference type="Proteomes" id="UP000483820">
    <property type="component" value="Chromosome II"/>
</dbReference>
<protein>
    <recommendedName>
        <fullName evidence="1">Receptor L-domain domain-containing protein</fullName>
    </recommendedName>
</protein>
<dbReference type="PANTHER" id="PTHR21662:SF59">
    <property type="entry name" value="RECEPTOR PROTEIN-TYROSINE KINASE"/>
    <property type="match status" value="1"/>
</dbReference>
<dbReference type="Gene3D" id="3.80.20.20">
    <property type="entry name" value="Receptor L-domain"/>
    <property type="match status" value="2"/>
</dbReference>